<proteinExistence type="predicted"/>
<accession>A0A0K1PM37</accession>
<keyword evidence="2" id="KW-1185">Reference proteome</keyword>
<protein>
    <submittedName>
        <fullName evidence="1">Uncharacterized protein</fullName>
    </submittedName>
</protein>
<dbReference type="Proteomes" id="UP000064967">
    <property type="component" value="Chromosome"/>
</dbReference>
<dbReference type="RefSeq" id="WP_146646156.1">
    <property type="nucleotide sequence ID" value="NZ_CP012333.1"/>
</dbReference>
<dbReference type="EMBL" id="CP012333">
    <property type="protein sequence ID" value="AKU94587.1"/>
    <property type="molecule type" value="Genomic_DNA"/>
</dbReference>
<reference evidence="1 2" key="1">
    <citation type="submission" date="2015-08" db="EMBL/GenBank/DDBJ databases">
        <authorList>
            <person name="Babu N.S."/>
            <person name="Beckwith C.J."/>
            <person name="Beseler K.G."/>
            <person name="Brison A."/>
            <person name="Carone J.V."/>
            <person name="Caskin T.P."/>
            <person name="Diamond M."/>
            <person name="Durham M.E."/>
            <person name="Foxe J.M."/>
            <person name="Go M."/>
            <person name="Henderson B.A."/>
            <person name="Jones I.B."/>
            <person name="McGettigan J.A."/>
            <person name="Micheletti S.J."/>
            <person name="Nasrallah M.E."/>
            <person name="Ortiz D."/>
            <person name="Piller C.R."/>
            <person name="Privatt S.R."/>
            <person name="Schneider S.L."/>
            <person name="Sharp S."/>
            <person name="Smith T.C."/>
            <person name="Stanton J.D."/>
            <person name="Ullery H.E."/>
            <person name="Wilson R.J."/>
            <person name="Serrano M.G."/>
            <person name="Buck G."/>
            <person name="Lee V."/>
            <person name="Wang Y."/>
            <person name="Carvalho R."/>
            <person name="Voegtly L."/>
            <person name="Shi R."/>
            <person name="Duckworth R."/>
            <person name="Johnson A."/>
            <person name="Loviza R."/>
            <person name="Walstead R."/>
            <person name="Shah Z."/>
            <person name="Kiflezghi M."/>
            <person name="Wade K."/>
            <person name="Ball S.L."/>
            <person name="Bradley K.W."/>
            <person name="Asai D.J."/>
            <person name="Bowman C.A."/>
            <person name="Russell D.A."/>
            <person name="Pope W.H."/>
            <person name="Jacobs-Sera D."/>
            <person name="Hendrix R.W."/>
            <person name="Hatfull G.F."/>
        </authorList>
    </citation>
    <scope>NUCLEOTIDE SEQUENCE [LARGE SCALE GENOMIC DNA]</scope>
    <source>
        <strain evidence="1 2">DSM 27648</strain>
    </source>
</reference>
<dbReference type="AlphaFoldDB" id="A0A0K1PM37"/>
<organism evidence="1 2">
    <name type="scientific">Labilithrix luteola</name>
    <dbReference type="NCBI Taxonomy" id="1391654"/>
    <lineage>
        <taxon>Bacteria</taxon>
        <taxon>Pseudomonadati</taxon>
        <taxon>Myxococcota</taxon>
        <taxon>Polyangia</taxon>
        <taxon>Polyangiales</taxon>
        <taxon>Labilitrichaceae</taxon>
        <taxon>Labilithrix</taxon>
    </lineage>
</organism>
<evidence type="ECO:0000313" key="1">
    <source>
        <dbReference type="EMBL" id="AKU94587.1"/>
    </source>
</evidence>
<dbReference type="KEGG" id="llu:AKJ09_01251"/>
<evidence type="ECO:0000313" key="2">
    <source>
        <dbReference type="Proteomes" id="UP000064967"/>
    </source>
</evidence>
<name>A0A0K1PM37_9BACT</name>
<sequence length="191" mass="19972">MNLFDALATVTLLVAALTACRTSHTKTAQRAETALMSQWMTSCHLPSEAPKAVSPDAPTSTPKIYVELLMLERASSDGDPLASPRRSAGLLVASGVAANYDANGEAGPLAVAATLAPDAAHVALDVQVEGQRITHDVIPGESVRVDLPSSASTTAILTAYVIRSNDDLAELYACKKEHASHMRNVAGEATH</sequence>
<gene>
    <name evidence="1" type="ORF">AKJ09_01251</name>
</gene>